<reference evidence="4" key="1">
    <citation type="submission" date="2015-04" db="UniProtKB">
        <authorList>
            <consortium name="EnsemblPlants"/>
        </authorList>
    </citation>
    <scope>IDENTIFICATION</scope>
</reference>
<evidence type="ECO:0000259" key="3">
    <source>
        <dbReference type="PROSITE" id="PS50157"/>
    </source>
</evidence>
<accession>A0A0E0F6X2</accession>
<keyword evidence="1" id="KW-0862">Zinc</keyword>
<dbReference type="Proteomes" id="UP000008021">
    <property type="component" value="Chromosome 11"/>
</dbReference>
<dbReference type="AlphaFoldDB" id="A0A0E0F6X2"/>
<dbReference type="EnsemblPlants" id="OMERI11G14350.1">
    <property type="protein sequence ID" value="OMERI11G14350.1"/>
    <property type="gene ID" value="OMERI11G14350"/>
</dbReference>
<evidence type="ECO:0000256" key="2">
    <source>
        <dbReference type="SAM" id="MobiDB-lite"/>
    </source>
</evidence>
<evidence type="ECO:0000313" key="5">
    <source>
        <dbReference type="Proteomes" id="UP000008021"/>
    </source>
</evidence>
<evidence type="ECO:0000256" key="1">
    <source>
        <dbReference type="PROSITE-ProRule" id="PRU00042"/>
    </source>
</evidence>
<dbReference type="GO" id="GO:0008270">
    <property type="term" value="F:zinc ion binding"/>
    <property type="evidence" value="ECO:0007669"/>
    <property type="project" value="UniProtKB-KW"/>
</dbReference>
<dbReference type="PANTHER" id="PTHR34465">
    <property type="entry name" value="CARBOXYL-TERMINAL HYDROLASE-LIKE PROTEIN, PUTATIVE (DUF627 AND DUF629)-RELATED"/>
    <property type="match status" value="1"/>
</dbReference>
<keyword evidence="1" id="KW-0863">Zinc-finger</keyword>
<reference evidence="4" key="2">
    <citation type="submission" date="2018-05" db="EMBL/GenBank/DDBJ databases">
        <title>OmerRS3 (Oryza meridionalis Reference Sequence Version 3).</title>
        <authorList>
            <person name="Zhang J."/>
            <person name="Kudrna D."/>
            <person name="Lee S."/>
            <person name="Talag J."/>
            <person name="Welchert J."/>
            <person name="Wing R.A."/>
        </authorList>
    </citation>
    <scope>NUCLEOTIDE SEQUENCE [LARGE SCALE GENOMIC DNA]</scope>
    <source>
        <strain evidence="4">cv. OR44</strain>
    </source>
</reference>
<dbReference type="Gramene" id="OMERI11G14350.1">
    <property type="protein sequence ID" value="OMERI11G14350.1"/>
    <property type="gene ID" value="OMERI11G14350"/>
</dbReference>
<protein>
    <recommendedName>
        <fullName evidence="3">C2H2-type domain-containing protein</fullName>
    </recommendedName>
</protein>
<dbReference type="PROSITE" id="PS50157">
    <property type="entry name" value="ZINC_FINGER_C2H2_2"/>
    <property type="match status" value="1"/>
</dbReference>
<evidence type="ECO:0000313" key="4">
    <source>
        <dbReference type="EnsemblPlants" id="OMERI11G14350.1"/>
    </source>
</evidence>
<feature type="region of interest" description="Disordered" evidence="2">
    <location>
        <begin position="1"/>
        <end position="32"/>
    </location>
</feature>
<dbReference type="HOGENOM" id="CLU_025833_0_0_1"/>
<dbReference type="SUPFAM" id="SSF48452">
    <property type="entry name" value="TPR-like"/>
    <property type="match status" value="1"/>
</dbReference>
<keyword evidence="1" id="KW-0479">Metal-binding</keyword>
<sequence length="681" mass="76293">MAGVGRSRDRRKEGKRASISKDPREEDAKSNPRIEAGDVLQIYRNGDLDTALSQCLEITTTKYKLSPPPLLSNLLGYLGMKAFLFAGEVQPELAERCAKVALESYGKATEYVPNCIETAASYGEAMSALKLYRSAEIELNRAMSIARPLDPAIHNILYGVGIPDKSTKNHRIAAAKEKLHRAIDINRNSICADSITDVLNIIGSEGPLSAVQSATTVATCFPHSARAQYLPAYVALKVAQGLRPDIDNTEILHCALSIMDKAANDFGCSLVIALFRAKLMVVFGDYGAAESECYRALCIDQPDDPKAHEIPFGSIKGEEYDDRICSVKRQIHRLLQSIVLFATRDWSLMTCETQGTIWSVRADVLRQHYHSISHALSEVISNAQNLIRAVEIQKNNQKEGNEIIKTIKKKLRSLPSDRSSNEVWHLYIIGFSLAFLPKFSLSSKKIQEMCSTLAKKSSFDYREIILPLTRSYQWLGLSHLVSEVLAEDANAMVNRKPSDITSIGEEDIGMKLSATLELKEKDVQFSDEVAGTSSYQMDSVQTFEPSLYKPPPDPPTISRQAIRYGYNALHKPAVGPNATTPINRLIEIVNEVNNFDPYKMELSHESYRRELAKIPKDQELCAACFFERFSIVTMTSGKTIHHYQTLHHTVGLKCNMCNARFIKDSDLDYHNRYHHQQQQQQ</sequence>
<proteinExistence type="predicted"/>
<dbReference type="PROSITE" id="PS00028">
    <property type="entry name" value="ZINC_FINGER_C2H2_1"/>
    <property type="match status" value="1"/>
</dbReference>
<dbReference type="InterPro" id="IPR011990">
    <property type="entry name" value="TPR-like_helical_dom_sf"/>
</dbReference>
<organism evidence="4">
    <name type="scientific">Oryza meridionalis</name>
    <dbReference type="NCBI Taxonomy" id="40149"/>
    <lineage>
        <taxon>Eukaryota</taxon>
        <taxon>Viridiplantae</taxon>
        <taxon>Streptophyta</taxon>
        <taxon>Embryophyta</taxon>
        <taxon>Tracheophyta</taxon>
        <taxon>Spermatophyta</taxon>
        <taxon>Magnoliopsida</taxon>
        <taxon>Liliopsida</taxon>
        <taxon>Poales</taxon>
        <taxon>Poaceae</taxon>
        <taxon>BOP clade</taxon>
        <taxon>Oryzoideae</taxon>
        <taxon>Oryzeae</taxon>
        <taxon>Oryzinae</taxon>
        <taxon>Oryza</taxon>
    </lineage>
</organism>
<feature type="domain" description="C2H2-type" evidence="3">
    <location>
        <begin position="652"/>
        <end position="679"/>
    </location>
</feature>
<name>A0A0E0F6X2_9ORYZ</name>
<keyword evidence="5" id="KW-1185">Reference proteome</keyword>
<dbReference type="InterPro" id="IPR013087">
    <property type="entry name" value="Znf_C2H2_type"/>
</dbReference>
<dbReference type="PANTHER" id="PTHR34465:SF5">
    <property type="entry name" value="OS11G0598900 PROTEIN"/>
    <property type="match status" value="1"/>
</dbReference>